<sequence length="44" mass="4879">MCHCFEDATELSAEEREDVVESHSREELEAELDDDELAALGLAA</sequence>
<dbReference type="Proteomes" id="UP001595925">
    <property type="component" value="Unassembled WGS sequence"/>
</dbReference>
<dbReference type="EMBL" id="JBHSJG010000014">
    <property type="protein sequence ID" value="MFC4987031.1"/>
    <property type="molecule type" value="Genomic_DNA"/>
</dbReference>
<feature type="region of interest" description="Disordered" evidence="1">
    <location>
        <begin position="1"/>
        <end position="44"/>
    </location>
</feature>
<name>A0ABD5QB79_9EURY</name>
<evidence type="ECO:0000256" key="1">
    <source>
        <dbReference type="SAM" id="MobiDB-lite"/>
    </source>
</evidence>
<evidence type="ECO:0000313" key="3">
    <source>
        <dbReference type="Proteomes" id="UP001595925"/>
    </source>
</evidence>
<dbReference type="AlphaFoldDB" id="A0ABD5QB79"/>
<accession>A0ABD5QB79</accession>
<proteinExistence type="predicted"/>
<gene>
    <name evidence="2" type="ORF">ACFPFO_04450</name>
</gene>
<keyword evidence="3" id="KW-1185">Reference proteome</keyword>
<comment type="caution">
    <text evidence="2">The sequence shown here is derived from an EMBL/GenBank/DDBJ whole genome shotgun (WGS) entry which is preliminary data.</text>
</comment>
<reference evidence="2 3" key="1">
    <citation type="journal article" date="2019" name="Int. J. Syst. Evol. Microbiol.">
        <title>The Global Catalogue of Microorganisms (GCM) 10K type strain sequencing project: providing services to taxonomists for standard genome sequencing and annotation.</title>
        <authorList>
            <consortium name="The Broad Institute Genomics Platform"/>
            <consortium name="The Broad Institute Genome Sequencing Center for Infectious Disease"/>
            <person name="Wu L."/>
            <person name="Ma J."/>
        </authorList>
    </citation>
    <scope>NUCLEOTIDE SEQUENCE [LARGE SCALE GENOMIC DNA]</scope>
    <source>
        <strain evidence="2 3">CGMCC 1.15824</strain>
    </source>
</reference>
<feature type="compositionally biased region" description="Acidic residues" evidence="1">
    <location>
        <begin position="28"/>
        <end position="37"/>
    </location>
</feature>
<protein>
    <submittedName>
        <fullName evidence="2">Uncharacterized protein</fullName>
    </submittedName>
</protein>
<organism evidence="2 3">
    <name type="scientific">Saliphagus infecundisoli</name>
    <dbReference type="NCBI Taxonomy" id="1849069"/>
    <lineage>
        <taxon>Archaea</taxon>
        <taxon>Methanobacteriati</taxon>
        <taxon>Methanobacteriota</taxon>
        <taxon>Stenosarchaea group</taxon>
        <taxon>Halobacteria</taxon>
        <taxon>Halobacteriales</taxon>
        <taxon>Natrialbaceae</taxon>
        <taxon>Saliphagus</taxon>
    </lineage>
</organism>
<evidence type="ECO:0000313" key="2">
    <source>
        <dbReference type="EMBL" id="MFC4987031.1"/>
    </source>
</evidence>
<dbReference type="RefSeq" id="WP_255565192.1">
    <property type="nucleotide sequence ID" value="NZ_JAIVEF010000005.1"/>
</dbReference>